<accession>A0A3M6UWU5</accession>
<keyword evidence="1" id="KW-0812">Transmembrane</keyword>
<evidence type="ECO:0000313" key="3">
    <source>
        <dbReference type="Proteomes" id="UP000275408"/>
    </source>
</evidence>
<organism evidence="2 3">
    <name type="scientific">Pocillopora damicornis</name>
    <name type="common">Cauliflower coral</name>
    <name type="synonym">Millepora damicornis</name>
    <dbReference type="NCBI Taxonomy" id="46731"/>
    <lineage>
        <taxon>Eukaryota</taxon>
        <taxon>Metazoa</taxon>
        <taxon>Cnidaria</taxon>
        <taxon>Anthozoa</taxon>
        <taxon>Hexacorallia</taxon>
        <taxon>Scleractinia</taxon>
        <taxon>Astrocoeniina</taxon>
        <taxon>Pocilloporidae</taxon>
        <taxon>Pocillopora</taxon>
    </lineage>
</organism>
<keyword evidence="3" id="KW-1185">Reference proteome</keyword>
<sequence>MNGKLLIALFAPLIGVVVKVTSRICVQRLHRDYIHPGYSYVLLAPLVGSSAIMFRVLQADLGSLQPIAILGITHGFVEVIERSAMVFIDHICHSIWKRTAAPWGSFRTPRRERLMADITFMSMLFESTAIVSVNGCLYKFNFLQNTSLLEALEPFALTTCLQLVIEWFFTSVSLAIEIHHQNMAVMAVWRRRWKRHTSVALTTSVLIALWTSTLLLIIVHGRFNESSNQPCKMPFT</sequence>
<feature type="transmembrane region" description="Helical" evidence="1">
    <location>
        <begin position="38"/>
        <end position="57"/>
    </location>
</feature>
<feature type="transmembrane region" description="Helical" evidence="1">
    <location>
        <begin position="199"/>
        <end position="219"/>
    </location>
</feature>
<proteinExistence type="predicted"/>
<reference evidence="2 3" key="1">
    <citation type="journal article" date="2018" name="Sci. Rep.">
        <title>Comparative analysis of the Pocillopora damicornis genome highlights role of immune system in coral evolution.</title>
        <authorList>
            <person name="Cunning R."/>
            <person name="Bay R.A."/>
            <person name="Gillette P."/>
            <person name="Baker A.C."/>
            <person name="Traylor-Knowles N."/>
        </authorList>
    </citation>
    <scope>NUCLEOTIDE SEQUENCE [LARGE SCALE GENOMIC DNA]</scope>
    <source>
        <strain evidence="2">RSMAS</strain>
        <tissue evidence="2">Whole animal</tissue>
    </source>
</reference>
<protein>
    <submittedName>
        <fullName evidence="2">Uncharacterized protein</fullName>
    </submittedName>
</protein>
<dbReference type="AlphaFoldDB" id="A0A3M6UWU5"/>
<dbReference type="EMBL" id="RCHS01000546">
    <property type="protein sequence ID" value="RMX58090.1"/>
    <property type="molecule type" value="Genomic_DNA"/>
</dbReference>
<comment type="caution">
    <text evidence="2">The sequence shown here is derived from an EMBL/GenBank/DDBJ whole genome shotgun (WGS) entry which is preliminary data.</text>
</comment>
<dbReference type="Proteomes" id="UP000275408">
    <property type="component" value="Unassembled WGS sequence"/>
</dbReference>
<evidence type="ECO:0000256" key="1">
    <source>
        <dbReference type="SAM" id="Phobius"/>
    </source>
</evidence>
<gene>
    <name evidence="2" type="ORF">pdam_00013858</name>
</gene>
<evidence type="ECO:0000313" key="2">
    <source>
        <dbReference type="EMBL" id="RMX58090.1"/>
    </source>
</evidence>
<name>A0A3M6UWU5_POCDA</name>
<keyword evidence="1" id="KW-0472">Membrane</keyword>
<keyword evidence="1" id="KW-1133">Transmembrane helix</keyword>
<feature type="transmembrane region" description="Helical" evidence="1">
    <location>
        <begin position="155"/>
        <end position="178"/>
    </location>
</feature>